<dbReference type="Gene3D" id="1.10.10.10">
    <property type="entry name" value="Winged helix-like DNA-binding domain superfamily/Winged helix DNA-binding domain"/>
    <property type="match status" value="1"/>
</dbReference>
<evidence type="ECO:0000259" key="9">
    <source>
        <dbReference type="Pfam" id="PF23247"/>
    </source>
</evidence>
<dbReference type="PANTHER" id="PTHR33463:SF187">
    <property type="entry name" value="AND NB-ARC DOMAIN DISEASE RESISTANCE PROTEIN, PUTATIVE-RELATED"/>
    <property type="match status" value="1"/>
</dbReference>
<dbReference type="SUPFAM" id="SSF52540">
    <property type="entry name" value="P-loop containing nucleoside triphosphate hydrolases"/>
    <property type="match status" value="1"/>
</dbReference>
<evidence type="ECO:0000256" key="4">
    <source>
        <dbReference type="ARBA" id="ARBA00022741"/>
    </source>
</evidence>
<dbReference type="GO" id="GO:0043531">
    <property type="term" value="F:ADP binding"/>
    <property type="evidence" value="ECO:0007669"/>
    <property type="project" value="InterPro"/>
</dbReference>
<dbReference type="SUPFAM" id="SSF52058">
    <property type="entry name" value="L domain-like"/>
    <property type="match status" value="1"/>
</dbReference>
<keyword evidence="7" id="KW-0175">Coiled coil</keyword>
<dbReference type="Pfam" id="PF23247">
    <property type="entry name" value="LRR_RPS2"/>
    <property type="match status" value="1"/>
</dbReference>
<keyword evidence="12" id="KW-1185">Reference proteome</keyword>
<dbReference type="Gene3D" id="3.40.50.300">
    <property type="entry name" value="P-loop containing nucleotide triphosphate hydrolases"/>
    <property type="match status" value="1"/>
</dbReference>
<evidence type="ECO:0000313" key="11">
    <source>
        <dbReference type="EMBL" id="GKV16384.1"/>
    </source>
</evidence>
<dbReference type="Pfam" id="PF23559">
    <property type="entry name" value="WHD_DRP"/>
    <property type="match status" value="1"/>
</dbReference>
<keyword evidence="2" id="KW-0433">Leucine-rich repeat</keyword>
<gene>
    <name evidence="11" type="ORF">SLEP1_g27035</name>
</gene>
<dbReference type="Proteomes" id="UP001054252">
    <property type="component" value="Unassembled WGS sequence"/>
</dbReference>
<dbReference type="InterPro" id="IPR003591">
    <property type="entry name" value="Leu-rich_rpt_typical-subtyp"/>
</dbReference>
<protein>
    <recommendedName>
        <fullName evidence="13">NB-ARC domain-containing protein</fullName>
    </recommendedName>
</protein>
<dbReference type="SMART" id="SM00369">
    <property type="entry name" value="LRR_TYP"/>
    <property type="match status" value="3"/>
</dbReference>
<proteinExistence type="inferred from homology"/>
<dbReference type="FunFam" id="1.10.10.10:FF:000322">
    <property type="entry name" value="Probable disease resistance protein At1g63360"/>
    <property type="match status" value="1"/>
</dbReference>
<evidence type="ECO:0000256" key="6">
    <source>
        <dbReference type="ARBA" id="ARBA00022840"/>
    </source>
</evidence>
<feature type="coiled-coil region" evidence="7">
    <location>
        <begin position="1"/>
        <end position="84"/>
    </location>
</feature>
<evidence type="ECO:0000259" key="8">
    <source>
        <dbReference type="Pfam" id="PF00931"/>
    </source>
</evidence>
<dbReference type="InterPro" id="IPR002182">
    <property type="entry name" value="NB-ARC"/>
</dbReference>
<dbReference type="InterPro" id="IPR050905">
    <property type="entry name" value="Plant_NBS-LRR"/>
</dbReference>
<dbReference type="EMBL" id="BPVZ01000045">
    <property type="protein sequence ID" value="GKV16384.1"/>
    <property type="molecule type" value="Genomic_DNA"/>
</dbReference>
<keyword evidence="4" id="KW-0547">Nucleotide-binding</keyword>
<keyword evidence="6" id="KW-0067">ATP-binding</keyword>
<evidence type="ECO:0000256" key="2">
    <source>
        <dbReference type="ARBA" id="ARBA00022614"/>
    </source>
</evidence>
<evidence type="ECO:0000256" key="1">
    <source>
        <dbReference type="ARBA" id="ARBA00008894"/>
    </source>
</evidence>
<dbReference type="PRINTS" id="PR00364">
    <property type="entry name" value="DISEASERSIST"/>
</dbReference>
<feature type="domain" description="NB-ARC" evidence="8">
    <location>
        <begin position="139"/>
        <end position="268"/>
    </location>
</feature>
<sequence length="861" mass="99140">MEKILEKAENFVDHYRKLEKDTNELKSEFQFLKRRKIDIDSRIETEVRLGQVVKEEVKGWLEDVKKMEEDIQDVEERVHSVSRYNRISLDILVREKIEEVKRIQERGNFNEGLVIERAPARGIIIPTENIEGEISTKDEIQKHLMDDKVRFQKVIWVTVSYPLNVFALQKKIADAMHKTLQEDEEEMMRAAALMDIMGSKSFVLILDDVWEKFSLKDVGIPEPVQNKSKVVITTRSIEVCKYLGCKIVKVQPLSQEESLNLFLEKVGRDVLQKVSGLEETLKLIVEECKRLPLAIVVIAGSLKGEYDIAEWRNALNELRQCVKSVKCVEDEIFGGLRFSYDRLKSLQIQECFLYCSFFQEDYEFSGKELIEDWIDEGLIDEWGSRRAAYDRGRAILNRLQQNCLLEKCFGMDRVKMHDVVRDMAIKSIGPGFGYMVKAGMKLKKVPNESEWERDLKKVSLMANGISKIPIGLSLKCPLLSTLILSHNPLSEIPSSFFEDMVGLKVLDLSWTDIEALPDAISNLLNLSALRLRYCRRLMYLPSLAELRALKKLDLHRAGIKEVPQGSEMLVSLEYLDIFCRCLKEIPTGILPKLSSLQNLVVDLSNGITTRINLKEIVRLGKLESLKCEMEGILDFNYLVNKSKDFESLTAYNLQLIIEKEYGFEYGVNAKYQRKVVIVKCEIGEECIVLPDKLEALWMEHCKNMKNMRCSLNKAVLLENATELRSCFIEGFEGIECLVELDSSSSSLCYPVLNKLEELDLWHLPSLCVLVRVEGVATPPHIFSNLKRLRISECFGIRKLFPLELLHAFQNLEQIHVRECKQMEEIIASSDSDASSDKFPFPKLRILRLWYMDQLKSICSGK</sequence>
<feature type="domain" description="Disease resistance protein At4g27190-like leucine-rich repeats" evidence="9">
    <location>
        <begin position="778"/>
        <end position="859"/>
    </location>
</feature>
<dbReference type="Pfam" id="PF13855">
    <property type="entry name" value="LRR_8"/>
    <property type="match status" value="1"/>
</dbReference>
<accession>A0AAV5JPA5</accession>
<organism evidence="11 12">
    <name type="scientific">Rubroshorea leprosula</name>
    <dbReference type="NCBI Taxonomy" id="152421"/>
    <lineage>
        <taxon>Eukaryota</taxon>
        <taxon>Viridiplantae</taxon>
        <taxon>Streptophyta</taxon>
        <taxon>Embryophyta</taxon>
        <taxon>Tracheophyta</taxon>
        <taxon>Spermatophyta</taxon>
        <taxon>Magnoliopsida</taxon>
        <taxon>eudicotyledons</taxon>
        <taxon>Gunneridae</taxon>
        <taxon>Pentapetalae</taxon>
        <taxon>rosids</taxon>
        <taxon>malvids</taxon>
        <taxon>Malvales</taxon>
        <taxon>Dipterocarpaceae</taxon>
        <taxon>Rubroshorea</taxon>
    </lineage>
</organism>
<name>A0AAV5JPA5_9ROSI</name>
<comment type="similarity">
    <text evidence="1">Belongs to the disease resistance NB-LRR family.</text>
</comment>
<dbReference type="InterPro" id="IPR058922">
    <property type="entry name" value="WHD_DRP"/>
</dbReference>
<evidence type="ECO:0000256" key="3">
    <source>
        <dbReference type="ARBA" id="ARBA00022737"/>
    </source>
</evidence>
<evidence type="ECO:0000259" key="10">
    <source>
        <dbReference type="Pfam" id="PF23559"/>
    </source>
</evidence>
<dbReference type="PANTHER" id="PTHR33463">
    <property type="entry name" value="NB-ARC DOMAIN-CONTAINING PROTEIN-RELATED"/>
    <property type="match status" value="1"/>
</dbReference>
<dbReference type="Pfam" id="PF00931">
    <property type="entry name" value="NB-ARC"/>
    <property type="match status" value="1"/>
</dbReference>
<dbReference type="InterPro" id="IPR057135">
    <property type="entry name" value="At4g27190-like_LRR"/>
</dbReference>
<dbReference type="InterPro" id="IPR036388">
    <property type="entry name" value="WH-like_DNA-bd_sf"/>
</dbReference>
<dbReference type="AlphaFoldDB" id="A0AAV5JPA5"/>
<comment type="caution">
    <text evidence="11">The sequence shown here is derived from an EMBL/GenBank/DDBJ whole genome shotgun (WGS) entry which is preliminary data.</text>
</comment>
<reference evidence="11 12" key="1">
    <citation type="journal article" date="2021" name="Commun. Biol.">
        <title>The genome of Shorea leprosula (Dipterocarpaceae) highlights the ecological relevance of drought in aseasonal tropical rainforests.</title>
        <authorList>
            <person name="Ng K.K.S."/>
            <person name="Kobayashi M.J."/>
            <person name="Fawcett J.A."/>
            <person name="Hatakeyama M."/>
            <person name="Paape T."/>
            <person name="Ng C.H."/>
            <person name="Ang C.C."/>
            <person name="Tnah L.H."/>
            <person name="Lee C.T."/>
            <person name="Nishiyama T."/>
            <person name="Sese J."/>
            <person name="O'Brien M.J."/>
            <person name="Copetti D."/>
            <person name="Mohd Noor M.I."/>
            <person name="Ong R.C."/>
            <person name="Putra M."/>
            <person name="Sireger I.Z."/>
            <person name="Indrioko S."/>
            <person name="Kosugi Y."/>
            <person name="Izuno A."/>
            <person name="Isagi Y."/>
            <person name="Lee S.L."/>
            <person name="Shimizu K.K."/>
        </authorList>
    </citation>
    <scope>NUCLEOTIDE SEQUENCE [LARGE SCALE GENOMIC DNA]</scope>
    <source>
        <strain evidence="11">214</strain>
    </source>
</reference>
<keyword evidence="5" id="KW-0611">Plant defense</keyword>
<dbReference type="Gene3D" id="3.80.10.10">
    <property type="entry name" value="Ribonuclease Inhibitor"/>
    <property type="match status" value="1"/>
</dbReference>
<keyword evidence="3" id="KW-0677">Repeat</keyword>
<dbReference type="InterPro" id="IPR027417">
    <property type="entry name" value="P-loop_NTPase"/>
</dbReference>
<dbReference type="GO" id="GO:0006952">
    <property type="term" value="P:defense response"/>
    <property type="evidence" value="ECO:0007669"/>
    <property type="project" value="UniProtKB-KW"/>
</dbReference>
<dbReference type="InterPro" id="IPR001611">
    <property type="entry name" value="Leu-rich_rpt"/>
</dbReference>
<dbReference type="Gene3D" id="1.10.8.430">
    <property type="entry name" value="Helical domain of apoptotic protease-activating factors"/>
    <property type="match status" value="1"/>
</dbReference>
<evidence type="ECO:0000256" key="7">
    <source>
        <dbReference type="SAM" id="Coils"/>
    </source>
</evidence>
<evidence type="ECO:0000256" key="5">
    <source>
        <dbReference type="ARBA" id="ARBA00022821"/>
    </source>
</evidence>
<dbReference type="InterPro" id="IPR032675">
    <property type="entry name" value="LRR_dom_sf"/>
</dbReference>
<feature type="domain" description="Disease resistance protein winged helix" evidence="10">
    <location>
        <begin position="358"/>
        <end position="424"/>
    </location>
</feature>
<dbReference type="GO" id="GO:0005524">
    <property type="term" value="F:ATP binding"/>
    <property type="evidence" value="ECO:0007669"/>
    <property type="project" value="UniProtKB-KW"/>
</dbReference>
<dbReference type="InterPro" id="IPR042197">
    <property type="entry name" value="Apaf_helical"/>
</dbReference>
<evidence type="ECO:0000313" key="12">
    <source>
        <dbReference type="Proteomes" id="UP001054252"/>
    </source>
</evidence>
<evidence type="ECO:0008006" key="13">
    <source>
        <dbReference type="Google" id="ProtNLM"/>
    </source>
</evidence>
<dbReference type="PROSITE" id="PS51450">
    <property type="entry name" value="LRR"/>
    <property type="match status" value="1"/>
</dbReference>